<comment type="subcellular location">
    <subcellularLocation>
        <location evidence="1">Secreted</location>
    </subcellularLocation>
</comment>
<feature type="domain" description="SRCR" evidence="12">
    <location>
        <begin position="130"/>
        <end position="230"/>
    </location>
</feature>
<feature type="disulfide bond" evidence="11">
    <location>
        <begin position="311"/>
        <end position="375"/>
    </location>
</feature>
<feature type="non-terminal residue" evidence="13">
    <location>
        <position position="513"/>
    </location>
</feature>
<keyword evidence="5 11" id="KW-1015">Disulfide bond</keyword>
<keyword evidence="4" id="KW-0677">Repeat</keyword>
<dbReference type="InterPro" id="IPR036772">
    <property type="entry name" value="SRCR-like_dom_sf"/>
</dbReference>
<dbReference type="PROSITE" id="PS00420">
    <property type="entry name" value="SRCR_1"/>
    <property type="match status" value="3"/>
</dbReference>
<dbReference type="GO" id="GO:0004252">
    <property type="term" value="F:serine-type endopeptidase activity"/>
    <property type="evidence" value="ECO:0007669"/>
    <property type="project" value="TreeGrafter"/>
</dbReference>
<dbReference type="GO" id="GO:0031638">
    <property type="term" value="P:zymogen activation"/>
    <property type="evidence" value="ECO:0007669"/>
    <property type="project" value="TreeGrafter"/>
</dbReference>
<evidence type="ECO:0000256" key="5">
    <source>
        <dbReference type="ARBA" id="ARBA00023157"/>
    </source>
</evidence>
<gene>
    <name evidence="13" type="ORF">N329_06418</name>
</gene>
<feature type="disulfide bond" evidence="11">
    <location>
        <begin position="69"/>
        <end position="79"/>
    </location>
</feature>
<feature type="domain" description="SRCR" evidence="12">
    <location>
        <begin position="414"/>
        <end position="513"/>
    </location>
</feature>
<sequence length="513" mass="55045">RLVNGSSFCSGRVEVFHNGEWGTVCDDNWSLEDAKVVCREVGCGQELSAPSGAAFGQGSGPIWLDEVTCAGTEAALSLCWARSWGSHNCNHGEDAGVECTVCFPPCALFSFGYNAVASNSQKYSGDPMALQLVDGPHRCAGRVEVLHQEEWGTVCDDGWDLQDAEVVCWQLGCGAAVAAPGFAHFGRGRDPIWLDEVNCTGTESALSECRAKPKGVHKCHHGEDAGAVCSGSCCSSADELLGGYQYCRSSRTGFPYAEHVGIHPPAHIQHLLSPSLGLAPQDPTDVRLVNGSNRCSGRVEVLHNQRWGSVCDDNWDLDDAEVVCQQLGCGMAVAAPPRAQFGMGHEPIWLDDVNCTGTEATLSECRARPWGESNCNHQEDASVVCQAPYSNAWARNIYVFDLHMSFIIPGLAQLRLVNGSSRCSGRVEVLRNQQWGTVCDNGWDLNDAEVVCQQMVCGVAVSAPGSAHFGPGSNHIWLGEVECTGAEVTLSECRSRMEEPINCHHGEDAGVVC</sequence>
<feature type="non-terminal residue" evidence="13">
    <location>
        <position position="1"/>
    </location>
</feature>
<comment type="subunit">
    <text evidence="9">Interacts with LGALS1 and laminin.</text>
</comment>
<keyword evidence="2" id="KW-0964">Secreted</keyword>
<keyword evidence="7" id="KW-0325">Glycoprotein</keyword>
<feature type="disulfide bond" evidence="11">
    <location>
        <begin position="324"/>
        <end position="385"/>
    </location>
</feature>
<dbReference type="SUPFAM" id="SSF56487">
    <property type="entry name" value="SRCR-like"/>
    <property type="match status" value="4"/>
</dbReference>
<evidence type="ECO:0000256" key="10">
    <source>
        <dbReference type="ARBA" id="ARBA00069168"/>
    </source>
</evidence>
<dbReference type="PANTHER" id="PTHR48071">
    <property type="entry name" value="SRCR DOMAIN-CONTAINING PROTEIN"/>
    <property type="match status" value="1"/>
</dbReference>
<evidence type="ECO:0000256" key="6">
    <source>
        <dbReference type="ARBA" id="ARBA00023170"/>
    </source>
</evidence>
<feature type="disulfide bond" evidence="11">
    <location>
        <begin position="168"/>
        <end position="229"/>
    </location>
</feature>
<feature type="disulfide bond" evidence="11">
    <location>
        <begin position="199"/>
        <end position="209"/>
    </location>
</feature>
<keyword evidence="3" id="KW-0732">Signal</keyword>
<keyword evidence="6" id="KW-0675">Receptor</keyword>
<dbReference type="Proteomes" id="UP000054379">
    <property type="component" value="Unassembled WGS sequence"/>
</dbReference>
<dbReference type="GO" id="GO:0005886">
    <property type="term" value="C:plasma membrane"/>
    <property type="evidence" value="ECO:0007669"/>
    <property type="project" value="TreeGrafter"/>
</dbReference>
<evidence type="ECO:0000256" key="7">
    <source>
        <dbReference type="ARBA" id="ARBA00023180"/>
    </source>
</evidence>
<feature type="disulfide bond" evidence="11">
    <location>
        <begin position="439"/>
        <end position="503"/>
    </location>
</feature>
<dbReference type="GO" id="GO:0005615">
    <property type="term" value="C:extracellular space"/>
    <property type="evidence" value="ECO:0007669"/>
    <property type="project" value="TreeGrafter"/>
</dbReference>
<accession>A0A091P1V4</accession>
<comment type="function">
    <text evidence="8">Binds to extracellular matrix proteins. Binds to pathogen-associated molecular patterns (PAMPs) present on the cell walls of Gram-positive and Gram-negative bacteria and fungi, behaving as a pattern recognition receptor (PRR). Induces bacterial and fungal aggregation and subsequent inhibition of PAMP-induced cytokine release. Does not possess intrinsic bactericidal activity. May play a role in the innate defense and homeostasis of certain epithelial surfaces.</text>
</comment>
<evidence type="ECO:0000256" key="11">
    <source>
        <dbReference type="PROSITE-ProRule" id="PRU00196"/>
    </source>
</evidence>
<dbReference type="AlphaFoldDB" id="A0A091P1V4"/>
<dbReference type="EMBL" id="KK649036">
    <property type="protein sequence ID" value="KFQ00724.1"/>
    <property type="molecule type" value="Genomic_DNA"/>
</dbReference>
<feature type="disulfide bond" evidence="11">
    <location>
        <begin position="155"/>
        <end position="219"/>
    </location>
</feature>
<dbReference type="PROSITE" id="PS50287">
    <property type="entry name" value="SRCR_2"/>
    <property type="match status" value="4"/>
</dbReference>
<proteinExistence type="predicted"/>
<evidence type="ECO:0000256" key="2">
    <source>
        <dbReference type="ARBA" id="ARBA00022525"/>
    </source>
</evidence>
<evidence type="ECO:0000256" key="3">
    <source>
        <dbReference type="ARBA" id="ARBA00022729"/>
    </source>
</evidence>
<feature type="disulfide bond" evidence="11">
    <location>
        <begin position="452"/>
        <end position="513"/>
    </location>
</feature>
<name>A0A091P1V4_HALAL</name>
<dbReference type="InterPro" id="IPR001190">
    <property type="entry name" value="SRCR"/>
</dbReference>
<feature type="disulfide bond" evidence="11">
    <location>
        <begin position="38"/>
        <end position="99"/>
    </location>
</feature>
<evidence type="ECO:0000256" key="1">
    <source>
        <dbReference type="ARBA" id="ARBA00004613"/>
    </source>
</evidence>
<evidence type="ECO:0000259" key="12">
    <source>
        <dbReference type="PROSITE" id="PS50287"/>
    </source>
</evidence>
<reference evidence="13 14" key="1">
    <citation type="submission" date="2014-04" db="EMBL/GenBank/DDBJ databases">
        <title>Genome evolution of avian class.</title>
        <authorList>
            <person name="Zhang G."/>
            <person name="Li C."/>
        </authorList>
    </citation>
    <scope>NUCLEOTIDE SEQUENCE [LARGE SCALE GENOMIC DNA]</scope>
    <source>
        <strain evidence="13">BGI_N329</strain>
    </source>
</reference>
<feature type="disulfide bond" evidence="11">
    <location>
        <begin position="483"/>
        <end position="493"/>
    </location>
</feature>
<dbReference type="PRINTS" id="PR00258">
    <property type="entry name" value="SPERACTRCPTR"/>
</dbReference>
<feature type="domain" description="SRCR" evidence="12">
    <location>
        <begin position="1"/>
        <end position="100"/>
    </location>
</feature>
<dbReference type="PANTHER" id="PTHR48071:SF15">
    <property type="entry name" value="SRCR DOMAIN-CONTAINING PROTEIN"/>
    <property type="match status" value="1"/>
</dbReference>
<feature type="disulfide bond" evidence="11">
    <location>
        <begin position="25"/>
        <end position="89"/>
    </location>
</feature>
<evidence type="ECO:0000313" key="13">
    <source>
        <dbReference type="EMBL" id="KFQ00724.1"/>
    </source>
</evidence>
<dbReference type="Gene3D" id="3.10.250.10">
    <property type="entry name" value="SRCR-like domain"/>
    <property type="match status" value="4"/>
</dbReference>
<dbReference type="FunFam" id="3.10.250.10:FF:000007">
    <property type="entry name" value="Soluble scavenger receptor cysteine-rich domain-containing protein SSC5D"/>
    <property type="match status" value="3"/>
</dbReference>
<dbReference type="FunFam" id="3.10.250.10:FF:000002">
    <property type="entry name" value="Scavenger receptor cysteine-rich type 1 protein M130"/>
    <property type="match status" value="1"/>
</dbReference>
<evidence type="ECO:0000256" key="9">
    <source>
        <dbReference type="ARBA" id="ARBA00064153"/>
    </source>
</evidence>
<feature type="domain" description="SRCR" evidence="12">
    <location>
        <begin position="286"/>
        <end position="386"/>
    </location>
</feature>
<dbReference type="Pfam" id="PF00530">
    <property type="entry name" value="SRCR"/>
    <property type="match status" value="4"/>
</dbReference>
<protein>
    <recommendedName>
        <fullName evidence="10">Soluble scavenger receptor cysteine-rich domain-containing protein SSC5D</fullName>
    </recommendedName>
</protein>
<dbReference type="SMART" id="SM00202">
    <property type="entry name" value="SR"/>
    <property type="match status" value="4"/>
</dbReference>
<evidence type="ECO:0000256" key="4">
    <source>
        <dbReference type="ARBA" id="ARBA00022737"/>
    </source>
</evidence>
<evidence type="ECO:0000256" key="8">
    <source>
        <dbReference type="ARBA" id="ARBA00058074"/>
    </source>
</evidence>
<organism evidence="13 14">
    <name type="scientific">Haliaeetus albicilla</name>
    <name type="common">White-tailed sea-eagle</name>
    <name type="synonym">Falco albicilla</name>
    <dbReference type="NCBI Taxonomy" id="8969"/>
    <lineage>
        <taxon>Eukaryota</taxon>
        <taxon>Metazoa</taxon>
        <taxon>Chordata</taxon>
        <taxon>Craniata</taxon>
        <taxon>Vertebrata</taxon>
        <taxon>Euteleostomi</taxon>
        <taxon>Archelosauria</taxon>
        <taxon>Archosauria</taxon>
        <taxon>Dinosauria</taxon>
        <taxon>Saurischia</taxon>
        <taxon>Theropoda</taxon>
        <taxon>Coelurosauria</taxon>
        <taxon>Aves</taxon>
        <taxon>Neognathae</taxon>
        <taxon>Neoaves</taxon>
        <taxon>Telluraves</taxon>
        <taxon>Accipitrimorphae</taxon>
        <taxon>Accipitriformes</taxon>
        <taxon>Accipitridae</taxon>
        <taxon>Accipitrinae</taxon>
        <taxon>Haliaeetus</taxon>
    </lineage>
</organism>
<feature type="disulfide bond" evidence="11">
    <location>
        <begin position="355"/>
        <end position="365"/>
    </location>
</feature>
<evidence type="ECO:0000313" key="14">
    <source>
        <dbReference type="Proteomes" id="UP000054379"/>
    </source>
</evidence>